<proteinExistence type="predicted"/>
<dbReference type="EMBL" id="CP080635">
    <property type="protein sequence ID" value="QYX71845.1"/>
    <property type="molecule type" value="Genomic_DNA"/>
</dbReference>
<name>A0ABX8X901_SHEPU</name>
<keyword evidence="2" id="KW-1185">Reference proteome</keyword>
<gene>
    <name evidence="1" type="ORF">K3G22_13895</name>
</gene>
<dbReference type="Proteomes" id="UP000827084">
    <property type="component" value="Chromosome"/>
</dbReference>
<organism evidence="1 2">
    <name type="scientific">Shewanella putrefaciens</name>
    <name type="common">Pseudomonas putrefaciens</name>
    <dbReference type="NCBI Taxonomy" id="24"/>
    <lineage>
        <taxon>Bacteria</taxon>
        <taxon>Pseudomonadati</taxon>
        <taxon>Pseudomonadota</taxon>
        <taxon>Gammaproteobacteria</taxon>
        <taxon>Alteromonadales</taxon>
        <taxon>Shewanellaceae</taxon>
        <taxon>Shewanella</taxon>
    </lineage>
</organism>
<sequence length="203" mass="23499">MDQKLLQAINAGFYNAKEKFHKQETISNQLISTIFVHEVSKSIHQTIFDAEHALKTIGVDDYFVKKPGEWLLDCCIVKTKNSFIQKIAFALESESNTSKKSFDEDFAKILHINSDVKLYLNGLNQTTTGGINKYIAGRLEYAELILKSNTYETNNFYLGFWPSPKKEKKGLYSFWKCFHQHQHLDAIHLYKYINGKFMKITPS</sequence>
<dbReference type="GeneID" id="67444374"/>
<reference evidence="1 2" key="1">
    <citation type="submission" date="2021-08" db="EMBL/GenBank/DDBJ databases">
        <title>Shewanella putrefaciens YZ-J, complete genome.</title>
        <authorList>
            <person name="Yi Z."/>
        </authorList>
    </citation>
    <scope>NUCLEOTIDE SEQUENCE [LARGE SCALE GENOMIC DNA]</scope>
    <source>
        <strain evidence="1 2">YZ-J</strain>
    </source>
</reference>
<accession>A0ABX8X901</accession>
<evidence type="ECO:0000313" key="1">
    <source>
        <dbReference type="EMBL" id="QYX71845.1"/>
    </source>
</evidence>
<dbReference type="RefSeq" id="WP_025008499.1">
    <property type="nucleotide sequence ID" value="NZ_BMPK01000006.1"/>
</dbReference>
<evidence type="ECO:0000313" key="2">
    <source>
        <dbReference type="Proteomes" id="UP000827084"/>
    </source>
</evidence>
<protein>
    <submittedName>
        <fullName evidence="1">Uncharacterized protein</fullName>
    </submittedName>
</protein>